<dbReference type="InterPro" id="IPR011652">
    <property type="entry name" value="MORN_2"/>
</dbReference>
<dbReference type="EMBL" id="CP011074">
    <property type="protein sequence ID" value="AKF92335.1"/>
    <property type="molecule type" value="Genomic_DNA"/>
</dbReference>
<proteinExistence type="predicted"/>
<dbReference type="SUPFAM" id="SSF82185">
    <property type="entry name" value="Histone H3 K4-specific methyltransferase SET7/9 N-terminal domain"/>
    <property type="match status" value="1"/>
</dbReference>
<dbReference type="Gene3D" id="2.20.110.10">
    <property type="entry name" value="Histone H3 K4-specific methyltransferase SET7/9 N-terminal domain"/>
    <property type="match status" value="1"/>
</dbReference>
<sequence length="139" mass="16848">MEKNVDEEMLDYDDDIRTYYDHPFTGTGYVKYPNGVTKRETQYKDGLPHGFRREWFSNGKIKTEYELKRGRVHGRRTCWHSNDSIKSIAHYEWGVELDFTEWNENGELIEKRKLDPESPDSNYKILLKFREYYSKYENL</sequence>
<evidence type="ECO:0008006" key="2">
    <source>
        <dbReference type="Google" id="ProtNLM"/>
    </source>
</evidence>
<gene>
    <name evidence="1" type="ORF">EX87_00605</name>
</gene>
<protein>
    <recommendedName>
        <fullName evidence="2">Toxin-antitoxin system YwqK family antitoxin</fullName>
    </recommendedName>
</protein>
<name>A0A0F7EEJ4_BRELA</name>
<reference evidence="1" key="1">
    <citation type="submission" date="2015-03" db="EMBL/GenBank/DDBJ databases">
        <title>MIGS Cultured Bacterial/Archaeal sample from Brevibacillus laterosporus.</title>
        <authorList>
            <person name="Zeng D."/>
            <person name="Zhu L."/>
            <person name="Dong G."/>
            <person name="Ye W."/>
            <person name="Ren D."/>
            <person name="Wu L."/>
            <person name="Xu J."/>
            <person name="Li G."/>
            <person name="Guo L."/>
        </authorList>
    </citation>
    <scope>NUCLEOTIDE SEQUENCE</scope>
    <source>
        <strain evidence="1">B9</strain>
    </source>
</reference>
<organism evidence="1">
    <name type="scientific">Brevibacillus laterosporus</name>
    <name type="common">Bacillus laterosporus</name>
    <dbReference type="NCBI Taxonomy" id="1465"/>
    <lineage>
        <taxon>Bacteria</taxon>
        <taxon>Bacillati</taxon>
        <taxon>Bacillota</taxon>
        <taxon>Bacilli</taxon>
        <taxon>Bacillales</taxon>
        <taxon>Paenibacillaceae</taxon>
        <taxon>Brevibacillus</taxon>
    </lineage>
</organism>
<dbReference type="RefSeq" id="WP_031410847.1">
    <property type="nucleotide sequence ID" value="NZ_CP011074.1"/>
</dbReference>
<dbReference type="AlphaFoldDB" id="A0A0F7EEJ4"/>
<accession>A0A0F7EEJ4</accession>
<dbReference type="Pfam" id="PF07661">
    <property type="entry name" value="MORN_2"/>
    <property type="match status" value="1"/>
</dbReference>
<evidence type="ECO:0000313" key="1">
    <source>
        <dbReference type="EMBL" id="AKF92335.1"/>
    </source>
</evidence>